<comment type="caution">
    <text evidence="3">The sequence shown here is derived from an EMBL/GenBank/DDBJ whole genome shotgun (WGS) entry which is preliminary data.</text>
</comment>
<dbReference type="EMBL" id="CAJOBZ010000003">
    <property type="protein sequence ID" value="CAF4771205.1"/>
    <property type="molecule type" value="Genomic_DNA"/>
</dbReference>
<dbReference type="Proteomes" id="UP000663880">
    <property type="component" value="Unassembled WGS sequence"/>
</dbReference>
<accession>A0A821MK53</accession>
<dbReference type="AlphaFoldDB" id="A0A821MK53"/>
<feature type="region of interest" description="Disordered" evidence="1">
    <location>
        <begin position="68"/>
        <end position="113"/>
    </location>
</feature>
<feature type="chain" id="PRO_5032739620" evidence="2">
    <location>
        <begin position="20"/>
        <end position="198"/>
    </location>
</feature>
<evidence type="ECO:0000256" key="2">
    <source>
        <dbReference type="SAM" id="SignalP"/>
    </source>
</evidence>
<keyword evidence="2" id="KW-0732">Signal</keyword>
<sequence length="198" mass="21997">MKCELIFLIVSAVMRCVICTHYDQSQSGDFNVQVGLKDLQIIALLNGGKEEYVDYDYAYDYNEMTIKPQNRTTPRPLNASTSTEPDSVRNNKTTVPALHDQTEPPTRAPITGLYEPSTDVTVIDNNTTTKNAIEASSETSLNTIASPNSTSNGKKCKKGFVLNYKGDCELKLQSTGNALLKLVKLSQKLKLRRENKED</sequence>
<feature type="signal peptide" evidence="2">
    <location>
        <begin position="1"/>
        <end position="19"/>
    </location>
</feature>
<proteinExistence type="predicted"/>
<protein>
    <submittedName>
        <fullName evidence="3">Uncharacterized protein</fullName>
    </submittedName>
</protein>
<organism evidence="3 4">
    <name type="scientific">Pieris macdunnoughi</name>
    <dbReference type="NCBI Taxonomy" id="345717"/>
    <lineage>
        <taxon>Eukaryota</taxon>
        <taxon>Metazoa</taxon>
        <taxon>Ecdysozoa</taxon>
        <taxon>Arthropoda</taxon>
        <taxon>Hexapoda</taxon>
        <taxon>Insecta</taxon>
        <taxon>Pterygota</taxon>
        <taxon>Neoptera</taxon>
        <taxon>Endopterygota</taxon>
        <taxon>Lepidoptera</taxon>
        <taxon>Glossata</taxon>
        <taxon>Ditrysia</taxon>
        <taxon>Papilionoidea</taxon>
        <taxon>Pieridae</taxon>
        <taxon>Pierinae</taxon>
        <taxon>Pieris</taxon>
    </lineage>
</organism>
<keyword evidence="4" id="KW-1185">Reference proteome</keyword>
<reference evidence="3" key="1">
    <citation type="submission" date="2021-02" db="EMBL/GenBank/DDBJ databases">
        <authorList>
            <person name="Steward A R."/>
        </authorList>
    </citation>
    <scope>NUCLEOTIDE SEQUENCE</scope>
</reference>
<gene>
    <name evidence="3" type="ORF">PMACD_LOCUS1833</name>
</gene>
<evidence type="ECO:0000313" key="3">
    <source>
        <dbReference type="EMBL" id="CAF4771205.1"/>
    </source>
</evidence>
<dbReference type="OrthoDB" id="6700395at2759"/>
<evidence type="ECO:0000256" key="1">
    <source>
        <dbReference type="SAM" id="MobiDB-lite"/>
    </source>
</evidence>
<feature type="compositionally biased region" description="Polar residues" evidence="1">
    <location>
        <begin position="68"/>
        <end position="94"/>
    </location>
</feature>
<evidence type="ECO:0000313" key="4">
    <source>
        <dbReference type="Proteomes" id="UP000663880"/>
    </source>
</evidence>
<name>A0A821MK53_9NEOP</name>